<keyword evidence="2" id="KW-0812">Transmembrane</keyword>
<dbReference type="RefSeq" id="WP_182615581.1">
    <property type="nucleotide sequence ID" value="NZ_BAAATF010000006.1"/>
</dbReference>
<feature type="transmembrane region" description="Helical" evidence="2">
    <location>
        <begin position="253"/>
        <end position="272"/>
    </location>
</feature>
<feature type="domain" description="CAAX prenyl protease 2/Lysostaphin resistance protein A-like" evidence="3">
    <location>
        <begin position="166"/>
        <end position="262"/>
    </location>
</feature>
<dbReference type="Pfam" id="PF02517">
    <property type="entry name" value="Rce1-like"/>
    <property type="match status" value="1"/>
</dbReference>
<keyword evidence="5" id="KW-1185">Reference proteome</keyword>
<name>A0A7W3J7W5_9MICO</name>
<evidence type="ECO:0000256" key="1">
    <source>
        <dbReference type="SAM" id="MobiDB-lite"/>
    </source>
</evidence>
<keyword evidence="2" id="KW-1133">Transmembrane helix</keyword>
<feature type="transmembrane region" description="Helical" evidence="2">
    <location>
        <begin position="284"/>
        <end position="305"/>
    </location>
</feature>
<feature type="region of interest" description="Disordered" evidence="1">
    <location>
        <begin position="1"/>
        <end position="26"/>
    </location>
</feature>
<gene>
    <name evidence="4" type="ORF">FHX71_001843</name>
</gene>
<feature type="transmembrane region" description="Helical" evidence="2">
    <location>
        <begin position="85"/>
        <end position="107"/>
    </location>
</feature>
<protein>
    <submittedName>
        <fullName evidence="4">Membrane protease YdiL (CAAX protease family)</fullName>
    </submittedName>
</protein>
<dbReference type="AlphaFoldDB" id="A0A7W3J7W5"/>
<keyword evidence="2" id="KW-0472">Membrane</keyword>
<proteinExistence type="predicted"/>
<comment type="caution">
    <text evidence="4">The sequence shown here is derived from an EMBL/GenBank/DDBJ whole genome shotgun (WGS) entry which is preliminary data.</text>
</comment>
<dbReference type="InterPro" id="IPR003675">
    <property type="entry name" value="Rce1/LyrA-like_dom"/>
</dbReference>
<dbReference type="GO" id="GO:0004175">
    <property type="term" value="F:endopeptidase activity"/>
    <property type="evidence" value="ECO:0007669"/>
    <property type="project" value="UniProtKB-ARBA"/>
</dbReference>
<sequence length="336" mass="35757">MNQIRERPGQDAVQRPGQHPGGDAPGGVPYHLVLRGKERRIWRGILAIVLLNAGLVGFGALFAQIGGQIDLLLGRNSIVTGGTEFTTVTLASTFASSALLIPWSTLIQRWLYGVKGRTLHSVAGVFRMAVLGRAALVLVPVWAVYLAVLTALEPSAAVEWSLGDMLFMFVVTLVVVPLQTAGEEYGYRGLIFRVTAGWARGARSALVLGVGVSAVLFTVIHVSTDLWLNIQFLAVGIAFALITWRTGGIETTVVLHAANNVLGLMLALVLHADLSAAPDRSSGVGSVAYLIPVVLLAIITAVIWYRTRRTGPPLTPVGESPDESPVESVDEKAQTA</sequence>
<accession>A0A7W3J7W5</accession>
<dbReference type="Proteomes" id="UP000540568">
    <property type="component" value="Unassembled WGS sequence"/>
</dbReference>
<dbReference type="GO" id="GO:0080120">
    <property type="term" value="P:CAAX-box protein maturation"/>
    <property type="evidence" value="ECO:0007669"/>
    <property type="project" value="UniProtKB-ARBA"/>
</dbReference>
<feature type="transmembrane region" description="Helical" evidence="2">
    <location>
        <begin position="45"/>
        <end position="65"/>
    </location>
</feature>
<keyword evidence="4" id="KW-0378">Hydrolase</keyword>
<evidence type="ECO:0000313" key="4">
    <source>
        <dbReference type="EMBL" id="MBA8807901.1"/>
    </source>
</evidence>
<feature type="transmembrane region" description="Helical" evidence="2">
    <location>
        <begin position="160"/>
        <end position="180"/>
    </location>
</feature>
<feature type="transmembrane region" description="Helical" evidence="2">
    <location>
        <begin position="201"/>
        <end position="220"/>
    </location>
</feature>
<evidence type="ECO:0000256" key="2">
    <source>
        <dbReference type="SAM" id="Phobius"/>
    </source>
</evidence>
<evidence type="ECO:0000313" key="5">
    <source>
        <dbReference type="Proteomes" id="UP000540568"/>
    </source>
</evidence>
<feature type="transmembrane region" description="Helical" evidence="2">
    <location>
        <begin position="128"/>
        <end position="148"/>
    </location>
</feature>
<dbReference type="GO" id="GO:0006508">
    <property type="term" value="P:proteolysis"/>
    <property type="evidence" value="ECO:0007669"/>
    <property type="project" value="UniProtKB-KW"/>
</dbReference>
<evidence type="ECO:0000259" key="3">
    <source>
        <dbReference type="Pfam" id="PF02517"/>
    </source>
</evidence>
<organism evidence="4 5">
    <name type="scientific">Promicromonospora sukumoe</name>
    <dbReference type="NCBI Taxonomy" id="88382"/>
    <lineage>
        <taxon>Bacteria</taxon>
        <taxon>Bacillati</taxon>
        <taxon>Actinomycetota</taxon>
        <taxon>Actinomycetes</taxon>
        <taxon>Micrococcales</taxon>
        <taxon>Promicromonosporaceae</taxon>
        <taxon>Promicromonospora</taxon>
    </lineage>
</organism>
<reference evidence="4 5" key="1">
    <citation type="submission" date="2020-07" db="EMBL/GenBank/DDBJ databases">
        <title>Sequencing the genomes of 1000 actinobacteria strains.</title>
        <authorList>
            <person name="Klenk H.-P."/>
        </authorList>
    </citation>
    <scope>NUCLEOTIDE SEQUENCE [LARGE SCALE GENOMIC DNA]</scope>
    <source>
        <strain evidence="4 5">DSM 44121</strain>
    </source>
</reference>
<dbReference type="EMBL" id="JACGWV010000001">
    <property type="protein sequence ID" value="MBA8807901.1"/>
    <property type="molecule type" value="Genomic_DNA"/>
</dbReference>
<keyword evidence="4" id="KW-0645">Protease</keyword>
<feature type="transmembrane region" description="Helical" evidence="2">
    <location>
        <begin position="226"/>
        <end position="244"/>
    </location>
</feature>
<feature type="region of interest" description="Disordered" evidence="1">
    <location>
        <begin position="314"/>
        <end position="336"/>
    </location>
</feature>